<dbReference type="SUPFAM" id="SSF52540">
    <property type="entry name" value="P-loop containing nucleoside triphosphate hydrolases"/>
    <property type="match status" value="1"/>
</dbReference>
<keyword evidence="7" id="KW-1185">Reference proteome</keyword>
<feature type="coiled-coil region" evidence="4">
    <location>
        <begin position="601"/>
        <end position="649"/>
    </location>
</feature>
<proteinExistence type="inferred from homology"/>
<organism evidence="6 7">
    <name type="scientific">Rhodococcus parequi</name>
    <dbReference type="NCBI Taxonomy" id="3137122"/>
    <lineage>
        <taxon>Bacteria</taxon>
        <taxon>Bacillati</taxon>
        <taxon>Actinomycetota</taxon>
        <taxon>Actinomycetes</taxon>
        <taxon>Mycobacteriales</taxon>
        <taxon>Nocardiaceae</taxon>
        <taxon>Rhodococcus</taxon>
    </lineage>
</organism>
<dbReference type="PANTHER" id="PTHR32114">
    <property type="entry name" value="ABC TRANSPORTER ABCH.3"/>
    <property type="match status" value="1"/>
</dbReference>
<sequence length="993" mass="106218">MRLHDLEVSAFGPFADTVRVDFDELGADGLFLLHGQTGAGKTTILDAVAFALYGTVPGARKEGKRLLSDHAPAGAVPTVTLEATVGGRRVRITRSPEYQRAKKRGTGTITENAKATLAWLDGEGENLSRIPDIAREIEHLLGMTADQFFQVVLLPQGEFAKFLRADNEERGKLLEKLFDTTRFKTVEEWFVDRKRASDARVVEQRKQVELALAKVSAAAGIEAGSDGEPLVWARRLLDQAVETAELTVTELVRARGVGAKVRAAAVKARQVLDLQRRRDAARSAIAELDEHAAEREALATEAARAGRAEAVASASAESESAARAAEAAALQARTVAARLAASEDGAGLVARLSWPQSDADRATIRAQERAWAAEVVRLDSLLGEARAMTQGERELDEMRRRSADLDRQAEKLVTLRARLPEDVAAAEEALRRAEQAQSILPGSEEAAARAGDAAAAADELITATKALEDRRAAVMQARGAQQDARARLLDVREQRIAGMAAELAAQLVDGEHCVVCGSIEHPRPALPGGVPVTKEDEEAARVTEQRAAAALERETGRLAEAERHVDRLTQRAGGGDREELRRLHAAAVARVEQTRAVAAGLASATASVHELRARGTQLEEQARSIDTDQAALRARIDATETQVSELRTRLVDAAGDDESVPARRDRFDDLATRAAQLLDVRDRAAALEAAAHDARTRALATAADAGFASIADALEAVRPTQRITEIEATLAAARDRLAAARAVLAEPDILAIDGLDPVDLTAPEAAEREAARVIEAAASAADEAENRRRNLEHYIDQLGTTLTALGPVLAEHEELAGLADVVAGRGQNSRKMSLRSYVLASRLEEVALSASVRLRRMSAGRYEFVHSDEAGSHGRRGGLGLDIRDDYTGVVRSAKTLSGGESFLASLALALGLADVVAAESGGVVLDTMFIDEGFGTLDADTLDLVMGVLDELRAGGRVVGIVSHVDEMRQRIPSRLHVLRGRTGSSLEMIAG</sequence>
<comment type="similarity">
    <text evidence="1">Belongs to the SMC family. SbcC subfamily.</text>
</comment>
<evidence type="ECO:0000256" key="4">
    <source>
        <dbReference type="SAM" id="Coils"/>
    </source>
</evidence>
<dbReference type="Proteomes" id="UP001629745">
    <property type="component" value="Unassembled WGS sequence"/>
</dbReference>
<comment type="subunit">
    <text evidence="2">Heterodimer of SbcC and SbcD.</text>
</comment>
<dbReference type="PANTHER" id="PTHR32114:SF2">
    <property type="entry name" value="ABC TRANSPORTER ABCH.3"/>
    <property type="match status" value="1"/>
</dbReference>
<dbReference type="Gene3D" id="3.40.50.300">
    <property type="entry name" value="P-loop containing nucleotide triphosphate hydrolases"/>
    <property type="match status" value="2"/>
</dbReference>
<feature type="coiled-coil region" evidence="4">
    <location>
        <begin position="534"/>
        <end position="571"/>
    </location>
</feature>
<dbReference type="RefSeq" id="WP_420164135.1">
    <property type="nucleotide sequence ID" value="NZ_JBDLNV010000003.1"/>
</dbReference>
<evidence type="ECO:0000256" key="1">
    <source>
        <dbReference type="ARBA" id="ARBA00006930"/>
    </source>
</evidence>
<gene>
    <name evidence="6" type="ORF">ABEU20_002137</name>
</gene>
<dbReference type="Pfam" id="PF13558">
    <property type="entry name" value="SbcC_Walker_B"/>
    <property type="match status" value="1"/>
</dbReference>
<feature type="coiled-coil region" evidence="4">
    <location>
        <begin position="271"/>
        <end position="301"/>
    </location>
</feature>
<evidence type="ECO:0000259" key="5">
    <source>
        <dbReference type="Pfam" id="PF13476"/>
    </source>
</evidence>
<feature type="domain" description="Rad50/SbcC-type AAA" evidence="5">
    <location>
        <begin position="6"/>
        <end position="181"/>
    </location>
</feature>
<feature type="coiled-coil region" evidence="4">
    <location>
        <begin position="388"/>
        <end position="436"/>
    </location>
</feature>
<dbReference type="EMBL" id="JBDLNV010000003">
    <property type="protein sequence ID" value="MFM1723567.1"/>
    <property type="molecule type" value="Genomic_DNA"/>
</dbReference>
<dbReference type="InterPro" id="IPR027417">
    <property type="entry name" value="P-loop_NTPase"/>
</dbReference>
<feature type="coiled-coil region" evidence="4">
    <location>
        <begin position="774"/>
        <end position="801"/>
    </location>
</feature>
<name>A0ABW9FDF6_9NOCA</name>
<evidence type="ECO:0000256" key="2">
    <source>
        <dbReference type="ARBA" id="ARBA00011322"/>
    </source>
</evidence>
<accession>A0ABW9FDF6</accession>
<evidence type="ECO:0000313" key="7">
    <source>
        <dbReference type="Proteomes" id="UP001629745"/>
    </source>
</evidence>
<protein>
    <recommendedName>
        <fullName evidence="3">Nuclease SbcCD subunit C</fullName>
    </recommendedName>
</protein>
<comment type="caution">
    <text evidence="6">The sequence shown here is derived from an EMBL/GenBank/DDBJ whole genome shotgun (WGS) entry which is preliminary data.</text>
</comment>
<reference evidence="6 7" key="1">
    <citation type="submission" date="2023-11" db="EMBL/GenBank/DDBJ databases">
        <authorList>
            <person name="Val-Calvo J."/>
            <person name="Scortti M."/>
            <person name="Vazquez-Boland J."/>
        </authorList>
    </citation>
    <scope>NUCLEOTIDE SEQUENCE [LARGE SCALE GENOMIC DNA]</scope>
    <source>
        <strain evidence="6 7">PAM 2766</strain>
    </source>
</reference>
<dbReference type="Pfam" id="PF13476">
    <property type="entry name" value="AAA_23"/>
    <property type="match status" value="1"/>
</dbReference>
<evidence type="ECO:0000256" key="3">
    <source>
        <dbReference type="ARBA" id="ARBA00013368"/>
    </source>
</evidence>
<dbReference type="InterPro" id="IPR038729">
    <property type="entry name" value="Rad50/SbcC_AAA"/>
</dbReference>
<evidence type="ECO:0000313" key="6">
    <source>
        <dbReference type="EMBL" id="MFM1723567.1"/>
    </source>
</evidence>
<keyword evidence="4" id="KW-0175">Coiled coil</keyword>